<dbReference type="PANTHER" id="PTHR33516">
    <property type="entry name" value="LEXA REPRESSOR"/>
    <property type="match status" value="1"/>
</dbReference>
<dbReference type="InterPro" id="IPR015927">
    <property type="entry name" value="Peptidase_S24_S26A/B/C"/>
</dbReference>
<dbReference type="CDD" id="cd06529">
    <property type="entry name" value="S24_LexA-like"/>
    <property type="match status" value="1"/>
</dbReference>
<dbReference type="GO" id="GO:0006508">
    <property type="term" value="P:proteolysis"/>
    <property type="evidence" value="ECO:0007669"/>
    <property type="project" value="InterPro"/>
</dbReference>
<evidence type="ECO:0000259" key="16">
    <source>
        <dbReference type="Pfam" id="PF01726"/>
    </source>
</evidence>
<comment type="function">
    <text evidence="13">Represses a number of genes involved in the response to DNA damage (SOS response), including recA and lexA. In the presence of single-stranded DNA, RecA interacts with LexA causing an autocatalytic cleavage which disrupts the DNA-binding part of LexA, leading to derepression of the SOS regulon and eventually DNA repair.</text>
</comment>
<dbReference type="InterPro" id="IPR036390">
    <property type="entry name" value="WH_DNA-bd_sf"/>
</dbReference>
<organism evidence="17 18">
    <name type="scientific">Peptoclostridium acidaminophilum DSM 3953</name>
    <dbReference type="NCBI Taxonomy" id="1286171"/>
    <lineage>
        <taxon>Bacteria</taxon>
        <taxon>Bacillati</taxon>
        <taxon>Bacillota</taxon>
        <taxon>Clostridia</taxon>
        <taxon>Peptostreptococcales</taxon>
        <taxon>Peptoclostridiaceae</taxon>
        <taxon>Peptoclostridium</taxon>
    </lineage>
</organism>
<dbReference type="PANTHER" id="PTHR33516:SF2">
    <property type="entry name" value="LEXA REPRESSOR-RELATED"/>
    <property type="match status" value="1"/>
</dbReference>
<dbReference type="OrthoDB" id="9802364at2"/>
<evidence type="ECO:0000313" key="18">
    <source>
        <dbReference type="Proteomes" id="UP000019591"/>
    </source>
</evidence>
<dbReference type="PATRIC" id="fig|1286171.3.peg.1241"/>
<evidence type="ECO:0000259" key="15">
    <source>
        <dbReference type="Pfam" id="PF00717"/>
    </source>
</evidence>
<evidence type="ECO:0000256" key="7">
    <source>
        <dbReference type="ARBA" id="ARBA00022813"/>
    </source>
</evidence>
<dbReference type="InterPro" id="IPR006197">
    <property type="entry name" value="Peptidase_S24_LexA"/>
</dbReference>
<comment type="subunit">
    <text evidence="2 13">Homodimer.</text>
</comment>
<keyword evidence="12 13" id="KW-0742">SOS response</keyword>
<dbReference type="EC" id="3.4.21.88" evidence="13"/>
<dbReference type="GO" id="GO:0006281">
    <property type="term" value="P:DNA repair"/>
    <property type="evidence" value="ECO:0007669"/>
    <property type="project" value="UniProtKB-UniRule"/>
</dbReference>
<evidence type="ECO:0000256" key="3">
    <source>
        <dbReference type="ARBA" id="ARBA00022491"/>
    </source>
</evidence>
<keyword evidence="11 13" id="KW-0234">DNA repair</keyword>
<keyword evidence="9 13" id="KW-0238">DNA-binding</keyword>
<name>W8TK60_PEPAC</name>
<dbReference type="EMBL" id="CP007452">
    <property type="protein sequence ID" value="AHM56587.1"/>
    <property type="molecule type" value="Genomic_DNA"/>
</dbReference>
<keyword evidence="8 13" id="KW-0805">Transcription regulation</keyword>
<keyword evidence="18" id="KW-1185">Reference proteome</keyword>
<dbReference type="RefSeq" id="WP_025435576.1">
    <property type="nucleotide sequence ID" value="NZ_CP007452.1"/>
</dbReference>
<evidence type="ECO:0000256" key="14">
    <source>
        <dbReference type="RuleBase" id="RU003991"/>
    </source>
</evidence>
<comment type="similarity">
    <text evidence="1 13 14">Belongs to the peptidase S24 family.</text>
</comment>
<dbReference type="Pfam" id="PF00717">
    <property type="entry name" value="Peptidase_S24"/>
    <property type="match status" value="1"/>
</dbReference>
<keyword evidence="4 13" id="KW-0235">DNA replication</keyword>
<dbReference type="InterPro" id="IPR036286">
    <property type="entry name" value="LexA/Signal_pep-like_sf"/>
</dbReference>
<dbReference type="InterPro" id="IPR039418">
    <property type="entry name" value="LexA-like"/>
</dbReference>
<feature type="site" description="Cleavage; by autolysis" evidence="13">
    <location>
        <begin position="93"/>
        <end position="94"/>
    </location>
</feature>
<evidence type="ECO:0000256" key="4">
    <source>
        <dbReference type="ARBA" id="ARBA00022705"/>
    </source>
</evidence>
<dbReference type="eggNOG" id="COG1974">
    <property type="taxonomic scope" value="Bacteria"/>
</dbReference>
<dbReference type="GO" id="GO:0006260">
    <property type="term" value="P:DNA replication"/>
    <property type="evidence" value="ECO:0007669"/>
    <property type="project" value="UniProtKB-UniRule"/>
</dbReference>
<comment type="catalytic activity">
    <reaction evidence="13">
        <text>Hydrolysis of Ala-|-Gly bond in repressor LexA.</text>
        <dbReference type="EC" id="3.4.21.88"/>
    </reaction>
</comment>
<evidence type="ECO:0000313" key="17">
    <source>
        <dbReference type="EMBL" id="AHM56587.1"/>
    </source>
</evidence>
<protein>
    <recommendedName>
        <fullName evidence="13">LexA repressor</fullName>
        <ecNumber evidence="13">3.4.21.88</ecNumber>
    </recommendedName>
</protein>
<keyword evidence="10 13" id="KW-0804">Transcription</keyword>
<feature type="domain" description="Peptidase S24/S26A/S26B/S26C" evidence="15">
    <location>
        <begin position="86"/>
        <end position="198"/>
    </location>
</feature>
<gene>
    <name evidence="13 17" type="primary">lexA</name>
    <name evidence="17" type="ORF">EAL2_c12920</name>
</gene>
<dbReference type="Pfam" id="PF01726">
    <property type="entry name" value="LexA_DNA_bind"/>
    <property type="match status" value="1"/>
</dbReference>
<proteinExistence type="inferred from homology"/>
<dbReference type="Proteomes" id="UP000019591">
    <property type="component" value="Chromosome"/>
</dbReference>
<evidence type="ECO:0000256" key="1">
    <source>
        <dbReference type="ARBA" id="ARBA00007484"/>
    </source>
</evidence>
<dbReference type="PRINTS" id="PR00726">
    <property type="entry name" value="LEXASERPTASE"/>
</dbReference>
<evidence type="ECO:0000256" key="13">
    <source>
        <dbReference type="HAMAP-Rule" id="MF_00015"/>
    </source>
</evidence>
<evidence type="ECO:0000256" key="6">
    <source>
        <dbReference type="ARBA" id="ARBA00022801"/>
    </source>
</evidence>
<feature type="DNA-binding region" description="H-T-H motif" evidence="13">
    <location>
        <begin position="29"/>
        <end position="49"/>
    </location>
</feature>
<dbReference type="NCBIfam" id="TIGR00498">
    <property type="entry name" value="lexA"/>
    <property type="match status" value="1"/>
</dbReference>
<dbReference type="InterPro" id="IPR050077">
    <property type="entry name" value="LexA_repressor"/>
</dbReference>
<dbReference type="AlphaFoldDB" id="W8TK60"/>
<keyword evidence="5 13" id="KW-0227">DNA damage</keyword>
<dbReference type="KEGG" id="eac:EAL2_c12920"/>
<dbReference type="CDD" id="cd00090">
    <property type="entry name" value="HTH_ARSR"/>
    <property type="match status" value="1"/>
</dbReference>
<sequence>MYSDLSKKQIDIMNFIKEQVSKHGYPPSVREICAAVNLKSTSTVHSHLSKLEEKGYIKKDPSKPRAIGVVPGELDSIIEKNVVGVPVIGKVTAGEPILAIENIEDYVTLPQSFINGNDNFILKVKGSSMIEAGIMDGDYIIVKKQSAAQNGEIVVALLDDNTATVKRFYKEADRIRLQPENASMEPIYAQNVAIVGIVKGLFRKYFK</sequence>
<dbReference type="GO" id="GO:0045892">
    <property type="term" value="P:negative regulation of DNA-templated transcription"/>
    <property type="evidence" value="ECO:0007669"/>
    <property type="project" value="UniProtKB-UniRule"/>
</dbReference>
<reference evidence="17 18" key="1">
    <citation type="journal article" date="2014" name="Genome Announc.">
        <title>Complete Genome Sequence of Amino Acid-Utilizing Eubacterium acidaminophilum al-2 (DSM 3953).</title>
        <authorList>
            <person name="Poehlein A."/>
            <person name="Andreesen J.R."/>
            <person name="Daniel R."/>
        </authorList>
    </citation>
    <scope>NUCLEOTIDE SEQUENCE [LARGE SCALE GENOMIC DNA]</scope>
    <source>
        <strain evidence="17 18">DSM 3953</strain>
    </source>
</reference>
<feature type="active site" description="For autocatalytic cleavage activity" evidence="13">
    <location>
        <position position="166"/>
    </location>
</feature>
<accession>W8TK60</accession>
<evidence type="ECO:0000256" key="5">
    <source>
        <dbReference type="ARBA" id="ARBA00022763"/>
    </source>
</evidence>
<evidence type="ECO:0000256" key="10">
    <source>
        <dbReference type="ARBA" id="ARBA00023163"/>
    </source>
</evidence>
<feature type="active site" description="For autocatalytic cleavage activity" evidence="13">
    <location>
        <position position="128"/>
    </location>
</feature>
<dbReference type="GO" id="GO:0004252">
    <property type="term" value="F:serine-type endopeptidase activity"/>
    <property type="evidence" value="ECO:0007669"/>
    <property type="project" value="UniProtKB-UniRule"/>
</dbReference>
<keyword evidence="3 13" id="KW-0678">Repressor</keyword>
<evidence type="ECO:0000256" key="8">
    <source>
        <dbReference type="ARBA" id="ARBA00023015"/>
    </source>
</evidence>
<dbReference type="STRING" id="1286171.EAL2_c12920"/>
<dbReference type="InterPro" id="IPR011991">
    <property type="entry name" value="ArsR-like_HTH"/>
</dbReference>
<dbReference type="HOGENOM" id="CLU_066192_45_1_9"/>
<dbReference type="InterPro" id="IPR036388">
    <property type="entry name" value="WH-like_DNA-bd_sf"/>
</dbReference>
<feature type="domain" description="LexA repressor DNA-binding" evidence="16">
    <location>
        <begin position="3"/>
        <end position="66"/>
    </location>
</feature>
<evidence type="ECO:0000256" key="9">
    <source>
        <dbReference type="ARBA" id="ARBA00023125"/>
    </source>
</evidence>
<dbReference type="Gene3D" id="2.10.109.10">
    <property type="entry name" value="Umud Fragment, subunit A"/>
    <property type="match status" value="1"/>
</dbReference>
<evidence type="ECO:0000256" key="12">
    <source>
        <dbReference type="ARBA" id="ARBA00023236"/>
    </source>
</evidence>
<dbReference type="FunFam" id="1.10.10.10:FF:000009">
    <property type="entry name" value="LexA repressor"/>
    <property type="match status" value="1"/>
</dbReference>
<dbReference type="Gene3D" id="1.10.10.10">
    <property type="entry name" value="Winged helix-like DNA-binding domain superfamily/Winged helix DNA-binding domain"/>
    <property type="match status" value="1"/>
</dbReference>
<dbReference type="SUPFAM" id="SSF51306">
    <property type="entry name" value="LexA/Signal peptidase"/>
    <property type="match status" value="1"/>
</dbReference>
<dbReference type="SUPFAM" id="SSF46785">
    <property type="entry name" value="Winged helix' DNA-binding domain"/>
    <property type="match status" value="1"/>
</dbReference>
<dbReference type="FunFam" id="2.10.109.10:FF:000001">
    <property type="entry name" value="LexA repressor"/>
    <property type="match status" value="1"/>
</dbReference>
<dbReference type="HAMAP" id="MF_00015">
    <property type="entry name" value="LexA"/>
    <property type="match status" value="1"/>
</dbReference>
<dbReference type="GO" id="GO:0009432">
    <property type="term" value="P:SOS response"/>
    <property type="evidence" value="ECO:0007669"/>
    <property type="project" value="UniProtKB-UniRule"/>
</dbReference>
<dbReference type="InterPro" id="IPR006200">
    <property type="entry name" value="LexA"/>
</dbReference>
<evidence type="ECO:0000256" key="11">
    <source>
        <dbReference type="ARBA" id="ARBA00023204"/>
    </source>
</evidence>
<evidence type="ECO:0000256" key="2">
    <source>
        <dbReference type="ARBA" id="ARBA00011738"/>
    </source>
</evidence>
<keyword evidence="6 13" id="KW-0378">Hydrolase</keyword>
<dbReference type="GO" id="GO:0003677">
    <property type="term" value="F:DNA binding"/>
    <property type="evidence" value="ECO:0007669"/>
    <property type="project" value="UniProtKB-UniRule"/>
</dbReference>
<keyword evidence="7 13" id="KW-0068">Autocatalytic cleavage</keyword>
<dbReference type="InterPro" id="IPR006199">
    <property type="entry name" value="LexA_DNA-bd_dom"/>
</dbReference>